<dbReference type="PRINTS" id="PR01438">
    <property type="entry name" value="UNVRSLSTRESS"/>
</dbReference>
<dbReference type="EMBL" id="BSFP01000016">
    <property type="protein sequence ID" value="GLL01492.1"/>
    <property type="molecule type" value="Genomic_DNA"/>
</dbReference>
<dbReference type="AlphaFoldDB" id="A0A9W6KIA4"/>
<name>A0A9W6KIA4_9ACTN</name>
<dbReference type="Proteomes" id="UP001143480">
    <property type="component" value="Unassembled WGS sequence"/>
</dbReference>
<dbReference type="InterPro" id="IPR014729">
    <property type="entry name" value="Rossmann-like_a/b/a_fold"/>
</dbReference>
<sequence length="282" mass="28914">MQHIDGTIVAAVDSACAAGAAVRLALVEAVLRRRPLDLLAVYGPEPDDVRRAAGCVPRNVAERRLAQTAAALRASHPEVPVRTELTGAELGSALITRSHGAAMVVLGTDGPTGPTERIAAHADAPVVVAPVVRHPGGPVVLGVDGSYLAPEAAAFAFEEAVLRGVPLLAMYAWPGVADVALSGVDPFGYDVSVARGDAYRVLAEALAGWAAKYPDVPVEHRAVLAAHTGEQLTHEAAGASMLVLGARSHTGAARPALGSVVRYALHLSPCPVAVLTPHRLGG</sequence>
<feature type="domain" description="UspA" evidence="2">
    <location>
        <begin position="139"/>
        <end position="275"/>
    </location>
</feature>
<dbReference type="RefSeq" id="WP_261964950.1">
    <property type="nucleotide sequence ID" value="NZ_BAAAXA010000001.1"/>
</dbReference>
<keyword evidence="4" id="KW-1185">Reference proteome</keyword>
<gene>
    <name evidence="3" type="ORF">GCM10017581_032330</name>
</gene>
<comment type="similarity">
    <text evidence="1">Belongs to the universal stress protein A family.</text>
</comment>
<dbReference type="SUPFAM" id="SSF52402">
    <property type="entry name" value="Adenine nucleotide alpha hydrolases-like"/>
    <property type="match status" value="2"/>
</dbReference>
<reference evidence="3" key="2">
    <citation type="submission" date="2023-01" db="EMBL/GenBank/DDBJ databases">
        <authorList>
            <person name="Sun Q."/>
            <person name="Evtushenko L."/>
        </authorList>
    </citation>
    <scope>NUCLEOTIDE SEQUENCE</scope>
    <source>
        <strain evidence="3">VKM Ac-1321</strain>
    </source>
</reference>
<evidence type="ECO:0000256" key="1">
    <source>
        <dbReference type="ARBA" id="ARBA00008791"/>
    </source>
</evidence>
<dbReference type="InterPro" id="IPR006016">
    <property type="entry name" value="UspA"/>
</dbReference>
<proteinExistence type="inferred from homology"/>
<evidence type="ECO:0000313" key="3">
    <source>
        <dbReference type="EMBL" id="GLL01492.1"/>
    </source>
</evidence>
<reference evidence="3" key="1">
    <citation type="journal article" date="2014" name="Int. J. Syst. Evol. Microbiol.">
        <title>Complete genome sequence of Corynebacterium casei LMG S-19264T (=DSM 44701T), isolated from a smear-ripened cheese.</title>
        <authorList>
            <consortium name="US DOE Joint Genome Institute (JGI-PGF)"/>
            <person name="Walter F."/>
            <person name="Albersmeier A."/>
            <person name="Kalinowski J."/>
            <person name="Ruckert C."/>
        </authorList>
    </citation>
    <scope>NUCLEOTIDE SEQUENCE</scope>
    <source>
        <strain evidence="3">VKM Ac-1321</strain>
    </source>
</reference>
<protein>
    <recommendedName>
        <fullName evidence="2">UspA domain-containing protein</fullName>
    </recommendedName>
</protein>
<dbReference type="InterPro" id="IPR006015">
    <property type="entry name" value="Universal_stress_UspA"/>
</dbReference>
<organism evidence="3 4">
    <name type="scientific">Dactylosporangium matsuzakiense</name>
    <dbReference type="NCBI Taxonomy" id="53360"/>
    <lineage>
        <taxon>Bacteria</taxon>
        <taxon>Bacillati</taxon>
        <taxon>Actinomycetota</taxon>
        <taxon>Actinomycetes</taxon>
        <taxon>Micromonosporales</taxon>
        <taxon>Micromonosporaceae</taxon>
        <taxon>Dactylosporangium</taxon>
    </lineage>
</organism>
<accession>A0A9W6KIA4</accession>
<comment type="caution">
    <text evidence="3">The sequence shown here is derived from an EMBL/GenBank/DDBJ whole genome shotgun (WGS) entry which is preliminary data.</text>
</comment>
<dbReference type="Pfam" id="PF00582">
    <property type="entry name" value="Usp"/>
    <property type="match status" value="1"/>
</dbReference>
<evidence type="ECO:0000259" key="2">
    <source>
        <dbReference type="Pfam" id="PF00582"/>
    </source>
</evidence>
<dbReference type="Gene3D" id="3.40.50.620">
    <property type="entry name" value="HUPs"/>
    <property type="match status" value="2"/>
</dbReference>
<evidence type="ECO:0000313" key="4">
    <source>
        <dbReference type="Proteomes" id="UP001143480"/>
    </source>
</evidence>